<dbReference type="InterPro" id="IPR036188">
    <property type="entry name" value="FAD/NAD-bd_sf"/>
</dbReference>
<accession>A0AAJ2BYG0</accession>
<dbReference type="EMBL" id="JAVDTL010000004">
    <property type="protein sequence ID" value="MDR6767829.1"/>
    <property type="molecule type" value="Genomic_DNA"/>
</dbReference>
<reference evidence="4" key="1">
    <citation type="submission" date="2023-07" db="EMBL/GenBank/DDBJ databases">
        <title>Sorghum-associated microbial communities from plants grown in Nebraska, USA.</title>
        <authorList>
            <person name="Schachtman D."/>
        </authorList>
    </citation>
    <scope>NUCLEOTIDE SEQUENCE</scope>
    <source>
        <strain evidence="4">BE69</strain>
    </source>
</reference>
<protein>
    <submittedName>
        <fullName evidence="4">Thioredoxin reductase</fullName>
    </submittedName>
</protein>
<dbReference type="SUPFAM" id="SSF51905">
    <property type="entry name" value="FAD/NAD(P)-binding domain"/>
    <property type="match status" value="1"/>
</dbReference>
<name>A0AAJ2BYG0_ACIDE</name>
<dbReference type="PRINTS" id="PR00469">
    <property type="entry name" value="PNDRDTASEII"/>
</dbReference>
<keyword evidence="1" id="KW-0285">Flavoprotein</keyword>
<dbReference type="Proteomes" id="UP001253458">
    <property type="component" value="Unassembled WGS sequence"/>
</dbReference>
<sequence>MATAAAVMTTTATQAFDVIVVGGSFAGLSAAMQLARARRRVCVVDAGQPRNRFAAASHGFFGQDGEPPLAMIEQARRKLLAYPTVTLRQGTAASATPQHSAGSPENGFEVVLDDGATMEAHKLVLAFGVQDGLPEIAGLRERWGASVLHCPYCHGYEFAGQRLGVLYHSASSAMHAQLIAEWGPTTLFLNGDNTLESAERERLQALGIAIEPAPIAALEGPGQALQGVRLQATGGGDARVVPLAALYVAASTRPASPLAEQLGCAFDDGPMGPYLRTDANTKMTTVPGVYAAGDLTLMRHNATLASAEGVLAGVGAHQALVFGS</sequence>
<dbReference type="InterPro" id="IPR050097">
    <property type="entry name" value="Ferredoxin-NADP_redctase_2"/>
</dbReference>
<evidence type="ECO:0000256" key="1">
    <source>
        <dbReference type="ARBA" id="ARBA00022630"/>
    </source>
</evidence>
<proteinExistence type="predicted"/>
<evidence type="ECO:0000313" key="5">
    <source>
        <dbReference type="Proteomes" id="UP001253458"/>
    </source>
</evidence>
<evidence type="ECO:0000313" key="4">
    <source>
        <dbReference type="EMBL" id="MDR6767829.1"/>
    </source>
</evidence>
<organism evidence="4 5">
    <name type="scientific">Acidovorax delafieldii</name>
    <name type="common">Pseudomonas delafieldii</name>
    <dbReference type="NCBI Taxonomy" id="47920"/>
    <lineage>
        <taxon>Bacteria</taxon>
        <taxon>Pseudomonadati</taxon>
        <taxon>Pseudomonadota</taxon>
        <taxon>Betaproteobacteria</taxon>
        <taxon>Burkholderiales</taxon>
        <taxon>Comamonadaceae</taxon>
        <taxon>Acidovorax</taxon>
    </lineage>
</organism>
<dbReference type="Pfam" id="PF07992">
    <property type="entry name" value="Pyr_redox_2"/>
    <property type="match status" value="1"/>
</dbReference>
<dbReference type="InterPro" id="IPR023753">
    <property type="entry name" value="FAD/NAD-binding_dom"/>
</dbReference>
<comment type="caution">
    <text evidence="4">The sequence shown here is derived from an EMBL/GenBank/DDBJ whole genome shotgun (WGS) entry which is preliminary data.</text>
</comment>
<dbReference type="PRINTS" id="PR00368">
    <property type="entry name" value="FADPNR"/>
</dbReference>
<dbReference type="GO" id="GO:0016491">
    <property type="term" value="F:oxidoreductase activity"/>
    <property type="evidence" value="ECO:0007669"/>
    <property type="project" value="UniProtKB-KW"/>
</dbReference>
<dbReference type="Gene3D" id="3.50.50.60">
    <property type="entry name" value="FAD/NAD(P)-binding domain"/>
    <property type="match status" value="2"/>
</dbReference>
<keyword evidence="2" id="KW-0560">Oxidoreductase</keyword>
<feature type="domain" description="FAD/NAD(P)-binding" evidence="3">
    <location>
        <begin position="16"/>
        <end position="308"/>
    </location>
</feature>
<dbReference type="PANTHER" id="PTHR48105">
    <property type="entry name" value="THIOREDOXIN REDUCTASE 1-RELATED-RELATED"/>
    <property type="match status" value="1"/>
</dbReference>
<gene>
    <name evidence="4" type="ORF">J2W88_003110</name>
</gene>
<dbReference type="AlphaFoldDB" id="A0AAJ2BYG0"/>
<evidence type="ECO:0000259" key="3">
    <source>
        <dbReference type="Pfam" id="PF07992"/>
    </source>
</evidence>
<evidence type="ECO:0000256" key="2">
    <source>
        <dbReference type="ARBA" id="ARBA00023002"/>
    </source>
</evidence>